<accession>A0ABV0BUW2</accession>
<sequence>MMTTLVKTFAAVALVTLGSITMAADKPEKSMVNLSTANLAIGQYIEIITEGQSIGLEQLFASDFNQKVQGTHAKTNSRSELINFFKKQKGERLNCKTTTQILETSKDYAIAKVIMQFDSFTKIDIVTLINDKGTWKITDSVTSYK</sequence>
<organism evidence="2 3">
    <name type="scientific">Sphingobacterium kitahiroshimense</name>
    <dbReference type="NCBI Taxonomy" id="470446"/>
    <lineage>
        <taxon>Bacteria</taxon>
        <taxon>Pseudomonadati</taxon>
        <taxon>Bacteroidota</taxon>
        <taxon>Sphingobacteriia</taxon>
        <taxon>Sphingobacteriales</taxon>
        <taxon>Sphingobacteriaceae</taxon>
        <taxon>Sphingobacterium</taxon>
    </lineage>
</organism>
<proteinExistence type="predicted"/>
<dbReference type="SUPFAM" id="SSF54427">
    <property type="entry name" value="NTF2-like"/>
    <property type="match status" value="1"/>
</dbReference>
<protein>
    <submittedName>
        <fullName evidence="2">Nuclear transport factor 2 family protein</fullName>
    </submittedName>
</protein>
<name>A0ABV0BUW2_9SPHI</name>
<reference evidence="2 3" key="1">
    <citation type="submission" date="2024-04" db="EMBL/GenBank/DDBJ databases">
        <title>WGS of bacteria from Torrens River.</title>
        <authorList>
            <person name="Wyrsch E.R."/>
            <person name="Drigo B."/>
        </authorList>
    </citation>
    <scope>NUCLEOTIDE SEQUENCE [LARGE SCALE GENOMIC DNA]</scope>
    <source>
        <strain evidence="2 3">TWI391</strain>
    </source>
</reference>
<dbReference type="Proteomes" id="UP001409291">
    <property type="component" value="Unassembled WGS sequence"/>
</dbReference>
<dbReference type="Pfam" id="PF12893">
    <property type="entry name" value="Lumazine_bd_2"/>
    <property type="match status" value="1"/>
</dbReference>
<comment type="caution">
    <text evidence="2">The sequence shown here is derived from an EMBL/GenBank/DDBJ whole genome shotgun (WGS) entry which is preliminary data.</text>
</comment>
<evidence type="ECO:0000313" key="3">
    <source>
        <dbReference type="Proteomes" id="UP001409291"/>
    </source>
</evidence>
<dbReference type="EMBL" id="JBDJNQ010000007">
    <property type="protein sequence ID" value="MEN5378561.1"/>
    <property type="molecule type" value="Genomic_DNA"/>
</dbReference>
<feature type="chain" id="PRO_5045098973" evidence="1">
    <location>
        <begin position="24"/>
        <end position="145"/>
    </location>
</feature>
<gene>
    <name evidence="2" type="ORF">ABE541_14960</name>
</gene>
<keyword evidence="3" id="KW-1185">Reference proteome</keyword>
<evidence type="ECO:0000256" key="1">
    <source>
        <dbReference type="SAM" id="SignalP"/>
    </source>
</evidence>
<dbReference type="Gene3D" id="3.10.450.50">
    <property type="match status" value="1"/>
</dbReference>
<dbReference type="InterPro" id="IPR039437">
    <property type="entry name" value="FrzH/put_lumazine-bd"/>
</dbReference>
<evidence type="ECO:0000313" key="2">
    <source>
        <dbReference type="EMBL" id="MEN5378561.1"/>
    </source>
</evidence>
<keyword evidence="1" id="KW-0732">Signal</keyword>
<dbReference type="RefSeq" id="WP_132768317.1">
    <property type="nucleotide sequence ID" value="NZ_JAOQNK010000001.1"/>
</dbReference>
<dbReference type="InterPro" id="IPR032710">
    <property type="entry name" value="NTF2-like_dom_sf"/>
</dbReference>
<feature type="signal peptide" evidence="1">
    <location>
        <begin position="1"/>
        <end position="23"/>
    </location>
</feature>